<dbReference type="OrthoDB" id="32728at10239"/>
<dbReference type="GeneID" id="26645272"/>
<organism evidence="1 2">
    <name type="scientific">Pseudomonas phage KPP21</name>
    <dbReference type="NCBI Taxonomy" id="1678082"/>
    <lineage>
        <taxon>Viruses</taxon>
        <taxon>Duplodnaviria</taxon>
        <taxon>Heunggongvirae</taxon>
        <taxon>Uroviricota</taxon>
        <taxon>Caudoviricetes</taxon>
        <taxon>Schitoviridae</taxon>
        <taxon>Migulavirinae</taxon>
        <taxon>Luzseptimavirus</taxon>
        <taxon>Luzseptimavirus KPP21</taxon>
    </lineage>
</organism>
<dbReference type="KEGG" id="vg:26645272"/>
<dbReference type="RefSeq" id="YP_009219005.1">
    <property type="nucleotide sequence ID" value="NC_029017.1"/>
</dbReference>
<organismHost>
    <name type="scientific">Pseudomonas aeruginosa</name>
    <dbReference type="NCBI Taxonomy" id="287"/>
</organismHost>
<sequence length="99" mass="11101">MALVKKNQARNTQAADNKGASAYLNFHFPTRDGKDVRLVSLGLRADDALHMQLQEFLTVDDKGKPLSETAYAERCKKLVSRLIIKLGVTRSEEERALDL</sequence>
<dbReference type="Proteomes" id="UP000203732">
    <property type="component" value="Segment"/>
</dbReference>
<proteinExistence type="predicted"/>
<protein>
    <submittedName>
        <fullName evidence="1">Uncharacterized protein</fullName>
    </submittedName>
</protein>
<evidence type="ECO:0000313" key="1">
    <source>
        <dbReference type="EMBL" id="BAR94615.1"/>
    </source>
</evidence>
<name>A0A0H5B110_BPK21</name>
<dbReference type="EMBL" id="LC064302">
    <property type="protein sequence ID" value="BAR94615.1"/>
    <property type="molecule type" value="Genomic_DNA"/>
</dbReference>
<accession>A0A0H5B110</accession>
<reference evidence="1 2" key="1">
    <citation type="submission" date="2015-07" db="EMBL/GenBank/DDBJ databases">
        <title>Characterization of Pseudomonas aeruginosa phage KPP21 belonging to family Podoviridae genus N4-like viruses, isolated in Japan.</title>
        <authorList>
            <person name="Shigehisa R."/>
            <person name="Uchiyama J."/>
            <person name="Kato S."/>
            <person name="Takemura-Uchiyama I."/>
            <person name="Ujihara T."/>
            <person name="Sakaguchi Y."/>
            <person name="Okamoto N."/>
            <person name="Shimakura H."/>
            <person name="Daibata M."/>
            <person name="Sakaguchi M."/>
            <person name="Matsuzaki S."/>
        </authorList>
    </citation>
    <scope>NUCLEOTIDE SEQUENCE [LARGE SCALE GENOMIC DNA]</scope>
</reference>
<keyword evidence="2" id="KW-1185">Reference proteome</keyword>
<evidence type="ECO:0000313" key="2">
    <source>
        <dbReference type="Proteomes" id="UP000203732"/>
    </source>
</evidence>